<accession>A0A7W9G1K4</accession>
<dbReference type="AlphaFoldDB" id="A0A7W9G1K4"/>
<gene>
    <name evidence="1" type="ORF">HD596_002187</name>
</gene>
<name>A0A7W9G1K4_9ACTN</name>
<comment type="caution">
    <text evidence="1">The sequence shown here is derived from an EMBL/GenBank/DDBJ whole genome shotgun (WGS) entry which is preliminary data.</text>
</comment>
<evidence type="ECO:0000313" key="1">
    <source>
        <dbReference type="EMBL" id="MBB5775431.1"/>
    </source>
</evidence>
<organism evidence="1 2">
    <name type="scientific">Nonomuraea jabiensis</name>
    <dbReference type="NCBI Taxonomy" id="882448"/>
    <lineage>
        <taxon>Bacteria</taxon>
        <taxon>Bacillati</taxon>
        <taxon>Actinomycetota</taxon>
        <taxon>Actinomycetes</taxon>
        <taxon>Streptosporangiales</taxon>
        <taxon>Streptosporangiaceae</taxon>
        <taxon>Nonomuraea</taxon>
    </lineage>
</organism>
<dbReference type="Proteomes" id="UP000579153">
    <property type="component" value="Unassembled WGS sequence"/>
</dbReference>
<evidence type="ECO:0000313" key="2">
    <source>
        <dbReference type="Proteomes" id="UP000579153"/>
    </source>
</evidence>
<sequence>MWQPDPSAGATRLAVIGRCAFDADRLAVEASRLRDPAHLARPARTLPGSFHLVAALDGRLRVQGTASGLRLVFHARVNGPTVASDRADALAAGLDVRRLAAAFSLAVLPPRRLRTVLALLCRRRGSWPT</sequence>
<dbReference type="RefSeq" id="WP_246558555.1">
    <property type="nucleotide sequence ID" value="NZ_JACHMB010000001.1"/>
</dbReference>
<proteinExistence type="predicted"/>
<reference evidence="1 2" key="1">
    <citation type="submission" date="2020-08" db="EMBL/GenBank/DDBJ databases">
        <title>Sequencing the genomes of 1000 actinobacteria strains.</title>
        <authorList>
            <person name="Klenk H.-P."/>
        </authorList>
    </citation>
    <scope>NUCLEOTIDE SEQUENCE [LARGE SCALE GENOMIC DNA]</scope>
    <source>
        <strain evidence="1 2">DSM 45507</strain>
    </source>
</reference>
<dbReference type="EMBL" id="JACHMB010000001">
    <property type="protein sequence ID" value="MBB5775431.1"/>
    <property type="molecule type" value="Genomic_DNA"/>
</dbReference>
<protein>
    <submittedName>
        <fullName evidence="1">Uncharacterized protein</fullName>
    </submittedName>
</protein>
<keyword evidence="2" id="KW-1185">Reference proteome</keyword>